<dbReference type="EMBL" id="NBSH01000006">
    <property type="protein sequence ID" value="ORX37108.1"/>
    <property type="molecule type" value="Genomic_DNA"/>
</dbReference>
<accession>A0A1Y1UGG2</accession>
<reference evidence="1 2" key="1">
    <citation type="submission" date="2017-03" db="EMBL/GenBank/DDBJ databases">
        <title>Widespread Adenine N6-methylation of Active Genes in Fungi.</title>
        <authorList>
            <consortium name="DOE Joint Genome Institute"/>
            <person name="Mondo S.J."/>
            <person name="Dannebaum R.O."/>
            <person name="Kuo R.C."/>
            <person name="Louie K.B."/>
            <person name="Bewick A.J."/>
            <person name="Labutti K."/>
            <person name="Haridas S."/>
            <person name="Kuo A."/>
            <person name="Salamov A."/>
            <person name="Ahrendt S.R."/>
            <person name="Lau R."/>
            <person name="Bowen B.P."/>
            <person name="Lipzen A."/>
            <person name="Sullivan W."/>
            <person name="Andreopoulos W.B."/>
            <person name="Clum A."/>
            <person name="Lindquist E."/>
            <person name="Daum C."/>
            <person name="Northen T.R."/>
            <person name="Ramamoorthy G."/>
            <person name="Schmitz R.J."/>
            <person name="Gryganskyi A."/>
            <person name="Culley D."/>
            <person name="Magnuson J."/>
            <person name="James T.Y."/>
            <person name="O'Malley M.A."/>
            <person name="Stajich J.E."/>
            <person name="Spatafora J.W."/>
            <person name="Visel A."/>
            <person name="Grigoriev I.V."/>
        </authorList>
    </citation>
    <scope>NUCLEOTIDE SEQUENCE [LARGE SCALE GENOMIC DNA]</scope>
    <source>
        <strain evidence="1 2">NRRL Y-17943</strain>
    </source>
</reference>
<gene>
    <name evidence="1" type="ORF">BD324DRAFT_624832</name>
</gene>
<organism evidence="1 2">
    <name type="scientific">Kockovaella imperatae</name>
    <dbReference type="NCBI Taxonomy" id="4999"/>
    <lineage>
        <taxon>Eukaryota</taxon>
        <taxon>Fungi</taxon>
        <taxon>Dikarya</taxon>
        <taxon>Basidiomycota</taxon>
        <taxon>Agaricomycotina</taxon>
        <taxon>Tremellomycetes</taxon>
        <taxon>Tremellales</taxon>
        <taxon>Cuniculitremaceae</taxon>
        <taxon>Kockovaella</taxon>
    </lineage>
</organism>
<dbReference type="GeneID" id="33557547"/>
<keyword evidence="2" id="KW-1185">Reference proteome</keyword>
<protein>
    <submittedName>
        <fullName evidence="1">Uncharacterized protein</fullName>
    </submittedName>
</protein>
<dbReference type="AlphaFoldDB" id="A0A1Y1UGG2"/>
<dbReference type="RefSeq" id="XP_021871146.1">
    <property type="nucleotide sequence ID" value="XM_022015738.1"/>
</dbReference>
<proteinExistence type="predicted"/>
<comment type="caution">
    <text evidence="1">The sequence shown here is derived from an EMBL/GenBank/DDBJ whole genome shotgun (WGS) entry which is preliminary data.</text>
</comment>
<dbReference type="Proteomes" id="UP000193218">
    <property type="component" value="Unassembled WGS sequence"/>
</dbReference>
<dbReference type="InParanoid" id="A0A1Y1UGG2"/>
<name>A0A1Y1UGG2_9TREE</name>
<evidence type="ECO:0000313" key="1">
    <source>
        <dbReference type="EMBL" id="ORX37108.1"/>
    </source>
</evidence>
<sequence>MSTGFPIPTPGDPSQMIDLSTGLSNLSPLAPPHTEHAGSGICWGAIIIRRFLLFCLFPNYHLGPVSTRDFLSFSFFLVPSIYGRCVFSHSAGCRCSCRLVFKSHCNSLLALRQPLSCIATHPLLLVPSVIPVTNTQTMKTKHSPCQYGMRIFLGG</sequence>
<evidence type="ECO:0000313" key="2">
    <source>
        <dbReference type="Proteomes" id="UP000193218"/>
    </source>
</evidence>